<feature type="chain" id="PRO_5016935827" evidence="1">
    <location>
        <begin position="25"/>
        <end position="62"/>
    </location>
</feature>
<dbReference type="AlphaFoldDB" id="A0A372NMM8"/>
<evidence type="ECO:0000313" key="3">
    <source>
        <dbReference type="Proteomes" id="UP000264217"/>
    </source>
</evidence>
<sequence>MPGKAFRTMGCKILPLLRSRIALASASIAMPLQPHHLTLFCPLSPEAFLLTGVEKRIKKEKA</sequence>
<dbReference type="EMBL" id="QWDC01000005">
    <property type="protein sequence ID" value="RFZ90194.1"/>
    <property type="molecule type" value="Genomic_DNA"/>
</dbReference>
<keyword evidence="1" id="KW-0732">Signal</keyword>
<comment type="caution">
    <text evidence="2">The sequence shown here is derived from an EMBL/GenBank/DDBJ whole genome shotgun (WGS) entry which is preliminary data.</text>
</comment>
<reference evidence="2 3" key="1">
    <citation type="submission" date="2018-08" db="EMBL/GenBank/DDBJ databases">
        <title>Mucilaginibacter sp. MYSH2.</title>
        <authorList>
            <person name="Seo T."/>
        </authorList>
    </citation>
    <scope>NUCLEOTIDE SEQUENCE [LARGE SCALE GENOMIC DNA]</scope>
    <source>
        <strain evidence="2 3">MYSH2</strain>
    </source>
</reference>
<feature type="signal peptide" evidence="1">
    <location>
        <begin position="1"/>
        <end position="24"/>
    </location>
</feature>
<organism evidence="2 3">
    <name type="scientific">Mucilaginibacter conchicola</name>
    <dbReference type="NCBI Taxonomy" id="2303333"/>
    <lineage>
        <taxon>Bacteria</taxon>
        <taxon>Pseudomonadati</taxon>
        <taxon>Bacteroidota</taxon>
        <taxon>Sphingobacteriia</taxon>
        <taxon>Sphingobacteriales</taxon>
        <taxon>Sphingobacteriaceae</taxon>
        <taxon>Mucilaginibacter</taxon>
    </lineage>
</organism>
<gene>
    <name evidence="2" type="ORF">D0C36_23420</name>
</gene>
<protein>
    <submittedName>
        <fullName evidence="2">Uncharacterized protein</fullName>
    </submittedName>
</protein>
<keyword evidence="3" id="KW-1185">Reference proteome</keyword>
<name>A0A372NMM8_9SPHI</name>
<evidence type="ECO:0000256" key="1">
    <source>
        <dbReference type="SAM" id="SignalP"/>
    </source>
</evidence>
<accession>A0A372NMM8</accession>
<dbReference type="Proteomes" id="UP000264217">
    <property type="component" value="Unassembled WGS sequence"/>
</dbReference>
<proteinExistence type="predicted"/>
<evidence type="ECO:0000313" key="2">
    <source>
        <dbReference type="EMBL" id="RFZ90194.1"/>
    </source>
</evidence>